<dbReference type="EC" id="1.8.4.12" evidence="3"/>
<name>A0A2V0P3T9_9CHLO</name>
<evidence type="ECO:0000313" key="6">
    <source>
        <dbReference type="Proteomes" id="UP000247498"/>
    </source>
</evidence>
<evidence type="ECO:0000313" key="5">
    <source>
        <dbReference type="EMBL" id="GBF94249.1"/>
    </source>
</evidence>
<dbReference type="Proteomes" id="UP000247498">
    <property type="component" value="Unassembled WGS sequence"/>
</dbReference>
<dbReference type="Pfam" id="PF01641">
    <property type="entry name" value="SelR"/>
    <property type="match status" value="1"/>
</dbReference>
<evidence type="ECO:0000256" key="1">
    <source>
        <dbReference type="ARBA" id="ARBA00007174"/>
    </source>
</evidence>
<dbReference type="InterPro" id="IPR028427">
    <property type="entry name" value="Met_Sox_Rdtase_MsrB"/>
</dbReference>
<protein>
    <recommendedName>
        <fullName evidence="3">Peptide-methionine (R)-S-oxide reductase</fullName>
        <ecNumber evidence="3">1.8.4.12</ecNumber>
    </recommendedName>
</protein>
<keyword evidence="3" id="KW-0479">Metal-binding</keyword>
<dbReference type="PANTHER" id="PTHR10173:SF57">
    <property type="entry name" value="PEPTIDE-METHIONINE (R)-S-OXIDE REDUCTASE"/>
    <property type="match status" value="1"/>
</dbReference>
<dbReference type="GO" id="GO:0046872">
    <property type="term" value="F:metal ion binding"/>
    <property type="evidence" value="ECO:0007669"/>
    <property type="project" value="UniProtKB-KW"/>
</dbReference>
<evidence type="ECO:0000259" key="4">
    <source>
        <dbReference type="PROSITE" id="PS51790"/>
    </source>
</evidence>
<dbReference type="EMBL" id="BDRX01000049">
    <property type="protein sequence ID" value="GBF94249.1"/>
    <property type="molecule type" value="Genomic_DNA"/>
</dbReference>
<keyword evidence="3" id="KW-0862">Zinc</keyword>
<comment type="function">
    <text evidence="3">Catalyzes the reduction of methionine sulfoxide (MetSO) to methionine in proteins. Plays a protective role against oxidative stress by restoring activity to proteins that have been inactivated by methionine oxidation. MSRB family specifically reduces the MetSO R-enantiomer.</text>
</comment>
<dbReference type="GO" id="GO:0006979">
    <property type="term" value="P:response to oxidative stress"/>
    <property type="evidence" value="ECO:0007669"/>
    <property type="project" value="InterPro"/>
</dbReference>
<dbReference type="GO" id="GO:0005737">
    <property type="term" value="C:cytoplasm"/>
    <property type="evidence" value="ECO:0007669"/>
    <property type="project" value="TreeGrafter"/>
</dbReference>
<dbReference type="AlphaFoldDB" id="A0A2V0P3T9"/>
<dbReference type="NCBIfam" id="TIGR00357">
    <property type="entry name" value="peptide-methionine (R)-S-oxide reductase MsrB"/>
    <property type="match status" value="1"/>
</dbReference>
<dbReference type="PANTHER" id="PTHR10173">
    <property type="entry name" value="METHIONINE SULFOXIDE REDUCTASE"/>
    <property type="match status" value="1"/>
</dbReference>
<comment type="caution">
    <text evidence="5">The sequence shown here is derived from an EMBL/GenBank/DDBJ whole genome shotgun (WGS) entry which is preliminary data.</text>
</comment>
<reference evidence="5 6" key="1">
    <citation type="journal article" date="2018" name="Sci. Rep.">
        <title>Raphidocelis subcapitata (=Pseudokirchneriella subcapitata) provides an insight into genome evolution and environmental adaptations in the Sphaeropleales.</title>
        <authorList>
            <person name="Suzuki S."/>
            <person name="Yamaguchi H."/>
            <person name="Nakajima N."/>
            <person name="Kawachi M."/>
        </authorList>
    </citation>
    <scope>NUCLEOTIDE SEQUENCE [LARGE SCALE GENOMIC DNA]</scope>
    <source>
        <strain evidence="5 6">NIES-35</strain>
    </source>
</reference>
<dbReference type="InParanoid" id="A0A2V0P3T9"/>
<proteinExistence type="inferred from homology"/>
<dbReference type="FunCoup" id="A0A2V0P3T9">
    <property type="interactions" value="436"/>
</dbReference>
<keyword evidence="2 3" id="KW-0560">Oxidoreductase</keyword>
<organism evidence="5 6">
    <name type="scientific">Raphidocelis subcapitata</name>
    <dbReference type="NCBI Taxonomy" id="307507"/>
    <lineage>
        <taxon>Eukaryota</taxon>
        <taxon>Viridiplantae</taxon>
        <taxon>Chlorophyta</taxon>
        <taxon>core chlorophytes</taxon>
        <taxon>Chlorophyceae</taxon>
        <taxon>CS clade</taxon>
        <taxon>Sphaeropleales</taxon>
        <taxon>Selenastraceae</taxon>
        <taxon>Raphidocelis</taxon>
    </lineage>
</organism>
<dbReference type="Gene3D" id="2.170.150.20">
    <property type="entry name" value="Peptide methionine sulfoxide reductase"/>
    <property type="match status" value="1"/>
</dbReference>
<keyword evidence="6" id="KW-1185">Reference proteome</keyword>
<dbReference type="InterPro" id="IPR002579">
    <property type="entry name" value="Met_Sox_Rdtase_MsrB_dom"/>
</dbReference>
<evidence type="ECO:0000256" key="3">
    <source>
        <dbReference type="RuleBase" id="RU365044"/>
    </source>
</evidence>
<dbReference type="PROSITE" id="PS51790">
    <property type="entry name" value="MSRB"/>
    <property type="match status" value="1"/>
</dbReference>
<dbReference type="GO" id="GO:0030091">
    <property type="term" value="P:protein repair"/>
    <property type="evidence" value="ECO:0007669"/>
    <property type="project" value="InterPro"/>
</dbReference>
<dbReference type="GO" id="GO:0033743">
    <property type="term" value="F:peptide-methionine (R)-S-oxide reductase activity"/>
    <property type="evidence" value="ECO:0007669"/>
    <property type="project" value="UniProtKB-EC"/>
</dbReference>
<comment type="catalytic activity">
    <reaction evidence="3">
        <text>L-methionyl-[protein] + [thioredoxin]-disulfide + H2O = L-methionyl-(R)-S-oxide-[protein] + [thioredoxin]-dithiol</text>
        <dbReference type="Rhea" id="RHEA:24164"/>
        <dbReference type="Rhea" id="RHEA-COMP:10698"/>
        <dbReference type="Rhea" id="RHEA-COMP:10700"/>
        <dbReference type="Rhea" id="RHEA-COMP:12313"/>
        <dbReference type="Rhea" id="RHEA-COMP:12314"/>
        <dbReference type="ChEBI" id="CHEBI:15377"/>
        <dbReference type="ChEBI" id="CHEBI:16044"/>
        <dbReference type="ChEBI" id="CHEBI:29950"/>
        <dbReference type="ChEBI" id="CHEBI:45764"/>
        <dbReference type="ChEBI" id="CHEBI:50058"/>
        <dbReference type="EC" id="1.8.4.12"/>
    </reaction>
</comment>
<feature type="domain" description="MsrB" evidence="4">
    <location>
        <begin position="85"/>
        <end position="207"/>
    </location>
</feature>
<comment type="similarity">
    <text evidence="1 3">Belongs to the MsrB Met sulfoxide reductase family.</text>
</comment>
<dbReference type="InterPro" id="IPR011057">
    <property type="entry name" value="Mss4-like_sf"/>
</dbReference>
<dbReference type="OrthoDB" id="44061at2759"/>
<sequence length="210" mass="22092">MQLAAVRASAGLAAGARPARRSCTTRCAAAGSGGASQQQPQQQPSPIARRVVLGGALLASAAAGAGLARAEEAADERRGEVFHTDEEWRELLPPGPYNVLRQASTERPFSSPLYGEKRRGTFVCAGCGSPLFASAAKYDSGTGWPSFFEPLPGAVDETFDKSIFFMPRTEVRCAKCKGHLGHVFDDGPAPTGQRYCMNGLAMAFQPAGDA</sequence>
<dbReference type="SUPFAM" id="SSF51316">
    <property type="entry name" value="Mss4-like"/>
    <property type="match status" value="1"/>
</dbReference>
<dbReference type="STRING" id="307507.A0A2V0P3T9"/>
<accession>A0A2V0P3T9</accession>
<gene>
    <name evidence="5" type="ORF">Rsub_06519</name>
</gene>
<evidence type="ECO:0000256" key="2">
    <source>
        <dbReference type="ARBA" id="ARBA00023002"/>
    </source>
</evidence>
<comment type="cofactor">
    <cofactor evidence="3">
        <name>Zn(2+)</name>
        <dbReference type="ChEBI" id="CHEBI:29105"/>
    </cofactor>
    <text evidence="3">Binds 1 zinc ion per subunit.</text>
</comment>